<organism evidence="15 16">
    <name type="scientific">Alteromonas lipolytica</name>
    <dbReference type="NCBI Taxonomy" id="1856405"/>
    <lineage>
        <taxon>Bacteria</taxon>
        <taxon>Pseudomonadati</taxon>
        <taxon>Pseudomonadota</taxon>
        <taxon>Gammaproteobacteria</taxon>
        <taxon>Alteromonadales</taxon>
        <taxon>Alteromonadaceae</taxon>
        <taxon>Alteromonas/Salinimonas group</taxon>
        <taxon>Alteromonas</taxon>
    </lineage>
</organism>
<evidence type="ECO:0000256" key="6">
    <source>
        <dbReference type="ARBA" id="ARBA00022438"/>
    </source>
</evidence>
<comment type="subcellular location">
    <subcellularLocation>
        <location evidence="2 11">Cytoplasm</location>
    </subcellularLocation>
</comment>
<comment type="catalytic activity">
    <reaction evidence="1 11 13">
        <text>Release of N-terminal proline from a peptide.</text>
        <dbReference type="EC" id="3.4.11.5"/>
    </reaction>
</comment>
<evidence type="ECO:0000256" key="12">
    <source>
        <dbReference type="PIRSR" id="PIRSR006431-1"/>
    </source>
</evidence>
<dbReference type="InterPro" id="IPR029058">
    <property type="entry name" value="AB_hydrolase_fold"/>
</dbReference>
<evidence type="ECO:0000256" key="7">
    <source>
        <dbReference type="ARBA" id="ARBA00022490"/>
    </source>
</evidence>
<dbReference type="Pfam" id="PF00561">
    <property type="entry name" value="Abhydrolase_1"/>
    <property type="match status" value="1"/>
</dbReference>
<dbReference type="InterPro" id="IPR000073">
    <property type="entry name" value="AB_hydrolase_1"/>
</dbReference>
<dbReference type="RefSeq" id="WP_070178574.1">
    <property type="nucleotide sequence ID" value="NZ_BMJR01000013.1"/>
</dbReference>
<evidence type="ECO:0000256" key="9">
    <source>
        <dbReference type="ARBA" id="ARBA00022801"/>
    </source>
</evidence>
<keyword evidence="16" id="KW-1185">Reference proteome</keyword>
<comment type="similarity">
    <text evidence="3 11 13">Belongs to the peptidase S33 family.</text>
</comment>
<dbReference type="PRINTS" id="PR00793">
    <property type="entry name" value="PROAMNOPTASE"/>
</dbReference>
<evidence type="ECO:0000256" key="8">
    <source>
        <dbReference type="ARBA" id="ARBA00022670"/>
    </source>
</evidence>
<dbReference type="InterPro" id="IPR005944">
    <property type="entry name" value="Pro_iminopeptidase"/>
</dbReference>
<proteinExistence type="inferred from homology"/>
<feature type="active site" description="Proton donor" evidence="12">
    <location>
        <position position="291"/>
    </location>
</feature>
<evidence type="ECO:0000256" key="2">
    <source>
        <dbReference type="ARBA" id="ARBA00004496"/>
    </source>
</evidence>
<dbReference type="GO" id="GO:0004177">
    <property type="term" value="F:aminopeptidase activity"/>
    <property type="evidence" value="ECO:0007669"/>
    <property type="project" value="UniProtKB-UniRule"/>
</dbReference>
<dbReference type="PANTHER" id="PTHR43722:SF1">
    <property type="entry name" value="PROLINE IMINOPEPTIDASE"/>
    <property type="match status" value="1"/>
</dbReference>
<evidence type="ECO:0000256" key="10">
    <source>
        <dbReference type="ARBA" id="ARBA00029605"/>
    </source>
</evidence>
<dbReference type="NCBIfam" id="TIGR01249">
    <property type="entry name" value="pro_imino_pep_1"/>
    <property type="match status" value="1"/>
</dbReference>
<dbReference type="GO" id="GO:0006508">
    <property type="term" value="P:proteolysis"/>
    <property type="evidence" value="ECO:0007669"/>
    <property type="project" value="UniProtKB-KW"/>
</dbReference>
<gene>
    <name evidence="15" type="ORF">BFC17_07730</name>
</gene>
<evidence type="ECO:0000313" key="16">
    <source>
        <dbReference type="Proteomes" id="UP000176037"/>
    </source>
</evidence>
<keyword evidence="7 11" id="KW-0963">Cytoplasm</keyword>
<feature type="domain" description="AB hydrolase-1" evidence="14">
    <location>
        <begin position="31"/>
        <end position="294"/>
    </location>
</feature>
<dbReference type="InterPro" id="IPR002410">
    <property type="entry name" value="Peptidase_S33"/>
</dbReference>
<sequence length="313" mass="34838">MPPTCYLHDYMPTHDGHQIYYELSGNPKGIPVLVIHGGPGAGLSPGYTDFFDLDSYHVIGFEQRGCGRSQPHLSLDNNTTHHLLDDISQLRTTLGIKQWLLFGGSWGTTLALLAAIREPETVSGMILRGIFLARQTDFHWFLAPDGGAARIYPDAFARFTETMSTQGDLSEVLAHYSAIFSGHQQSLKAVAAIRWYQWEEAIARVFPHSSEPTSLTCSPLLMSLAVLEWHYIINDCFISEDYILQNVHQLRSIPAKLIHGRCDTVCQPQGAYLLHQHWPNSDLLLVEGAGHSSADFGIASALRQATNDFKAMY</sequence>
<dbReference type="EC" id="3.4.11.5" evidence="4 11"/>
<name>A0A1E8F8U7_9ALTE</name>
<evidence type="ECO:0000256" key="13">
    <source>
        <dbReference type="RuleBase" id="RU003421"/>
    </source>
</evidence>
<keyword evidence="9 11" id="KW-0378">Hydrolase</keyword>
<evidence type="ECO:0000256" key="5">
    <source>
        <dbReference type="ARBA" id="ARBA00021843"/>
    </source>
</evidence>
<dbReference type="SUPFAM" id="SSF53474">
    <property type="entry name" value="alpha/beta-Hydrolases"/>
    <property type="match status" value="1"/>
</dbReference>
<protein>
    <recommendedName>
        <fullName evidence="5 11">Proline iminopeptidase</fullName>
        <shortName evidence="11">PIP</shortName>
        <ecNumber evidence="4 11">3.4.11.5</ecNumber>
    </recommendedName>
    <alternativeName>
        <fullName evidence="10 11">Prolyl aminopeptidase</fullName>
    </alternativeName>
</protein>
<evidence type="ECO:0000256" key="1">
    <source>
        <dbReference type="ARBA" id="ARBA00001585"/>
    </source>
</evidence>
<evidence type="ECO:0000256" key="4">
    <source>
        <dbReference type="ARBA" id="ARBA00012568"/>
    </source>
</evidence>
<evidence type="ECO:0000259" key="14">
    <source>
        <dbReference type="Pfam" id="PF00561"/>
    </source>
</evidence>
<evidence type="ECO:0000313" key="15">
    <source>
        <dbReference type="EMBL" id="OFI32330.1"/>
    </source>
</evidence>
<dbReference type="EMBL" id="MJIC01000020">
    <property type="protein sequence ID" value="OFI32330.1"/>
    <property type="molecule type" value="Genomic_DNA"/>
</dbReference>
<feature type="active site" description="Nucleophile" evidence="12">
    <location>
        <position position="105"/>
    </location>
</feature>
<dbReference type="AlphaFoldDB" id="A0A1E8F8U7"/>
<dbReference type="Gene3D" id="3.40.50.1820">
    <property type="entry name" value="alpha/beta hydrolase"/>
    <property type="match status" value="1"/>
</dbReference>
<feature type="active site" evidence="12">
    <location>
        <position position="263"/>
    </location>
</feature>
<reference evidence="15 16" key="1">
    <citation type="submission" date="2016-09" db="EMBL/GenBank/DDBJ databases">
        <title>Alteromonas lipolytica, a new species isolated from sea water.</title>
        <authorList>
            <person name="Wu Y.-H."/>
            <person name="Cheng H."/>
            <person name="Xu X.-W."/>
        </authorList>
    </citation>
    <scope>NUCLEOTIDE SEQUENCE [LARGE SCALE GENOMIC DNA]</scope>
    <source>
        <strain evidence="15 16">JW12</strain>
    </source>
</reference>
<dbReference type="OrthoDB" id="9796770at2"/>
<dbReference type="Proteomes" id="UP000176037">
    <property type="component" value="Unassembled WGS sequence"/>
</dbReference>
<keyword evidence="8 11" id="KW-0645">Protease</keyword>
<evidence type="ECO:0000256" key="11">
    <source>
        <dbReference type="PIRNR" id="PIRNR006431"/>
    </source>
</evidence>
<keyword evidence="6 11" id="KW-0031">Aminopeptidase</keyword>
<dbReference type="PANTHER" id="PTHR43722">
    <property type="entry name" value="PROLINE IMINOPEPTIDASE"/>
    <property type="match status" value="1"/>
</dbReference>
<dbReference type="STRING" id="1856405.BFC17_07730"/>
<comment type="caution">
    <text evidence="15">The sequence shown here is derived from an EMBL/GenBank/DDBJ whole genome shotgun (WGS) entry which is preliminary data.</text>
</comment>
<dbReference type="GO" id="GO:0005737">
    <property type="term" value="C:cytoplasm"/>
    <property type="evidence" value="ECO:0007669"/>
    <property type="project" value="UniProtKB-SubCell"/>
</dbReference>
<accession>A0A1E8F8U7</accession>
<dbReference type="PIRSF" id="PIRSF006431">
    <property type="entry name" value="Pept_S33"/>
    <property type="match status" value="1"/>
</dbReference>
<evidence type="ECO:0000256" key="3">
    <source>
        <dbReference type="ARBA" id="ARBA00010088"/>
    </source>
</evidence>